<evidence type="ECO:0000313" key="1">
    <source>
        <dbReference type="EMBL" id="MFD1739185.1"/>
    </source>
</evidence>
<reference evidence="2" key="1">
    <citation type="journal article" date="2019" name="Int. J. Syst. Evol. Microbiol.">
        <title>The Global Catalogue of Microorganisms (GCM) 10K type strain sequencing project: providing services to taxonomists for standard genome sequencing and annotation.</title>
        <authorList>
            <consortium name="The Broad Institute Genomics Platform"/>
            <consortium name="The Broad Institute Genome Sequencing Center for Infectious Disease"/>
            <person name="Wu L."/>
            <person name="Ma J."/>
        </authorList>
    </citation>
    <scope>NUCLEOTIDE SEQUENCE [LARGE SCALE GENOMIC DNA]</scope>
    <source>
        <strain evidence="2">CCUG 49339</strain>
    </source>
</reference>
<name>A0ABW4LVL4_9BACI</name>
<gene>
    <name evidence="1" type="ORF">ACFSCX_22130</name>
</gene>
<organism evidence="1 2">
    <name type="scientific">Bacillus salitolerans</name>
    <dbReference type="NCBI Taxonomy" id="1437434"/>
    <lineage>
        <taxon>Bacteria</taxon>
        <taxon>Bacillati</taxon>
        <taxon>Bacillota</taxon>
        <taxon>Bacilli</taxon>
        <taxon>Bacillales</taxon>
        <taxon>Bacillaceae</taxon>
        <taxon>Bacillus</taxon>
    </lineage>
</organism>
<evidence type="ECO:0000313" key="2">
    <source>
        <dbReference type="Proteomes" id="UP001597214"/>
    </source>
</evidence>
<keyword evidence="2" id="KW-1185">Reference proteome</keyword>
<comment type="caution">
    <text evidence="1">The sequence shown here is derived from an EMBL/GenBank/DDBJ whole genome shotgun (WGS) entry which is preliminary data.</text>
</comment>
<dbReference type="Proteomes" id="UP001597214">
    <property type="component" value="Unassembled WGS sequence"/>
</dbReference>
<dbReference type="EMBL" id="JBHUEM010000054">
    <property type="protein sequence ID" value="MFD1739185.1"/>
    <property type="molecule type" value="Genomic_DNA"/>
</dbReference>
<protein>
    <submittedName>
        <fullName evidence="1">Uncharacterized protein</fullName>
    </submittedName>
</protein>
<accession>A0ABW4LVL4</accession>
<sequence length="205" mass="24067">MRNSMSRNIIRHSSSQRNEQKFDAEQYIIQHTIDQIIQQYYMGDSRDTIHLMKAIQQCIDRTPYFKCATSIVPLAIISNHLLQALPGEKEKKVCAVSPSPPVFIRELKAFMSVKLEIVEWTGSSFLLKKFLWKQEDYQLLIDILSIYSYYAFIERPTDVEFCCLYTCHVYRFSLINVKTAVENLCRKLKYEPNHEVIGTFYSISK</sequence>
<proteinExistence type="predicted"/>